<proteinExistence type="evidence at transcript level"/>
<keyword evidence="3 6" id="KW-0560">Oxidoreductase</keyword>
<organism evidence="6">
    <name type="scientific">uncultured fungus</name>
    <dbReference type="NCBI Taxonomy" id="175245"/>
    <lineage>
        <taxon>Eukaryota</taxon>
        <taxon>Fungi</taxon>
        <taxon>environmental samples</taxon>
    </lineage>
</organism>
<dbReference type="AlphaFoldDB" id="A3RL25"/>
<dbReference type="Pfam" id="PF07732">
    <property type="entry name" value="Cu-oxidase_3"/>
    <property type="match status" value="1"/>
</dbReference>
<sequence length="49" mass="5597">TSVHWHGIPCKGYPWSDGVPSVTQCLIAPLQNYTYEFDVPNPGTFWYHS</sequence>
<gene>
    <name evidence="6" type="primary">LMCO</name>
</gene>
<evidence type="ECO:0000256" key="2">
    <source>
        <dbReference type="ARBA" id="ARBA00022723"/>
    </source>
</evidence>
<dbReference type="EC" id="1.10.3.2" evidence="6"/>
<feature type="non-terminal residue" evidence="6">
    <location>
        <position position="1"/>
    </location>
</feature>
<evidence type="ECO:0000256" key="3">
    <source>
        <dbReference type="ARBA" id="ARBA00023002"/>
    </source>
</evidence>
<reference evidence="6" key="1">
    <citation type="journal article" date="2009" name="Soil Biol. Biochem.">
        <title>Temporal changes in diversity and expression patterns of fungal laccase genes within the organic horizon of a brown forest soil.</title>
        <authorList>
            <person name="Kellner H."/>
            <person name="Luis P."/>
            <person name="Schlitt B."/>
            <person name="Buscot F."/>
        </authorList>
    </citation>
    <scope>NUCLEOTIDE SEQUENCE</scope>
</reference>
<comment type="similarity">
    <text evidence="1">Belongs to the multicopper oxidase family.</text>
</comment>
<protein>
    <submittedName>
        <fullName evidence="6">Laccase-like multicopper oxidase</fullName>
        <ecNumber evidence="6">1.10.3.2</ecNumber>
    </submittedName>
</protein>
<dbReference type="InterPro" id="IPR045087">
    <property type="entry name" value="Cu-oxidase_fam"/>
</dbReference>
<evidence type="ECO:0000259" key="5">
    <source>
        <dbReference type="Pfam" id="PF07732"/>
    </source>
</evidence>
<accession>A3RL25</accession>
<dbReference type="PANTHER" id="PTHR11709:SF394">
    <property type="entry name" value="FI03373P-RELATED"/>
    <property type="match status" value="1"/>
</dbReference>
<dbReference type="Gene3D" id="2.60.40.420">
    <property type="entry name" value="Cupredoxins - blue copper proteins"/>
    <property type="match status" value="1"/>
</dbReference>
<dbReference type="EMBL" id="EF423316">
    <property type="protein sequence ID" value="ABN79456.1"/>
    <property type="molecule type" value="mRNA"/>
</dbReference>
<feature type="domain" description="Plastocyanin-like" evidence="5">
    <location>
        <begin position="1"/>
        <end position="49"/>
    </location>
</feature>
<dbReference type="InterPro" id="IPR011707">
    <property type="entry name" value="Cu-oxidase-like_N"/>
</dbReference>
<name>A3RL25_9FUNG</name>
<evidence type="ECO:0000256" key="4">
    <source>
        <dbReference type="ARBA" id="ARBA00023008"/>
    </source>
</evidence>
<dbReference type="PANTHER" id="PTHR11709">
    <property type="entry name" value="MULTI-COPPER OXIDASE"/>
    <property type="match status" value="1"/>
</dbReference>
<dbReference type="GO" id="GO:0052716">
    <property type="term" value="F:hydroquinone:oxygen oxidoreductase activity"/>
    <property type="evidence" value="ECO:0007669"/>
    <property type="project" value="UniProtKB-EC"/>
</dbReference>
<dbReference type="SUPFAM" id="SSF49503">
    <property type="entry name" value="Cupredoxins"/>
    <property type="match status" value="1"/>
</dbReference>
<keyword evidence="2" id="KW-0479">Metal-binding</keyword>
<evidence type="ECO:0000256" key="1">
    <source>
        <dbReference type="ARBA" id="ARBA00010609"/>
    </source>
</evidence>
<dbReference type="GO" id="GO:0005507">
    <property type="term" value="F:copper ion binding"/>
    <property type="evidence" value="ECO:0007669"/>
    <property type="project" value="InterPro"/>
</dbReference>
<dbReference type="InterPro" id="IPR008972">
    <property type="entry name" value="Cupredoxin"/>
</dbReference>
<keyword evidence="4" id="KW-0186">Copper</keyword>
<feature type="non-terminal residue" evidence="6">
    <location>
        <position position="49"/>
    </location>
</feature>
<evidence type="ECO:0000313" key="6">
    <source>
        <dbReference type="EMBL" id="ABN79456.1"/>
    </source>
</evidence>